<feature type="transmembrane region" description="Helical" evidence="1">
    <location>
        <begin position="27"/>
        <end position="45"/>
    </location>
</feature>
<feature type="transmembrane region" description="Helical" evidence="1">
    <location>
        <begin position="51"/>
        <end position="67"/>
    </location>
</feature>
<dbReference type="EMBL" id="BMOC01000001">
    <property type="protein sequence ID" value="GGI94278.1"/>
    <property type="molecule type" value="Genomic_DNA"/>
</dbReference>
<evidence type="ECO:0000313" key="2">
    <source>
        <dbReference type="EMBL" id="GGI94278.1"/>
    </source>
</evidence>
<name>A0A830EDD9_9EURY</name>
<comment type="caution">
    <text evidence="2">The sequence shown here is derived from an EMBL/GenBank/DDBJ whole genome shotgun (WGS) entry which is preliminary data.</text>
</comment>
<dbReference type="Proteomes" id="UP000653099">
    <property type="component" value="Unassembled WGS sequence"/>
</dbReference>
<keyword evidence="1" id="KW-0472">Membrane</keyword>
<accession>A0A830EDD9</accession>
<evidence type="ECO:0000256" key="1">
    <source>
        <dbReference type="SAM" id="Phobius"/>
    </source>
</evidence>
<proteinExistence type="predicted"/>
<dbReference type="AlphaFoldDB" id="A0A830EDD9"/>
<reference evidence="2" key="1">
    <citation type="journal article" date="2014" name="Int. J. Syst. Evol. Microbiol.">
        <title>Complete genome sequence of Corynebacterium casei LMG S-19264T (=DSM 44701T), isolated from a smear-ripened cheese.</title>
        <authorList>
            <consortium name="US DOE Joint Genome Institute (JGI-PGF)"/>
            <person name="Walter F."/>
            <person name="Albersmeier A."/>
            <person name="Kalinowski J."/>
            <person name="Ruckert C."/>
        </authorList>
    </citation>
    <scope>NUCLEOTIDE SEQUENCE</scope>
    <source>
        <strain evidence="2">JCM 14359</strain>
    </source>
</reference>
<gene>
    <name evidence="2" type="ORF">GCM10008995_00580</name>
</gene>
<protein>
    <submittedName>
        <fullName evidence="2">Uncharacterized protein</fullName>
    </submittedName>
</protein>
<keyword evidence="1" id="KW-1133">Transmembrane helix</keyword>
<evidence type="ECO:0000313" key="3">
    <source>
        <dbReference type="Proteomes" id="UP000653099"/>
    </source>
</evidence>
<organism evidence="2 3">
    <name type="scientific">Halobellus salinus</name>
    <dbReference type="NCBI Taxonomy" id="931585"/>
    <lineage>
        <taxon>Archaea</taxon>
        <taxon>Methanobacteriati</taxon>
        <taxon>Methanobacteriota</taxon>
        <taxon>Stenosarchaea group</taxon>
        <taxon>Halobacteria</taxon>
        <taxon>Halobacteriales</taxon>
        <taxon>Haloferacaceae</taxon>
        <taxon>Halobellus</taxon>
    </lineage>
</organism>
<keyword evidence="3" id="KW-1185">Reference proteome</keyword>
<reference evidence="2" key="2">
    <citation type="submission" date="2020-09" db="EMBL/GenBank/DDBJ databases">
        <authorList>
            <person name="Sun Q."/>
            <person name="Ohkuma M."/>
        </authorList>
    </citation>
    <scope>NUCLEOTIDE SEQUENCE</scope>
    <source>
        <strain evidence="2">JCM 14359</strain>
    </source>
</reference>
<sequence length="75" mass="7729">MVAGGIGGANTTFIQTAPSGSCMRTSLANAAIVVVLALFGGALFAMTLEDYGLAGVLFLSASIVIYYRENRLVPD</sequence>
<keyword evidence="1" id="KW-0812">Transmembrane</keyword>